<evidence type="ECO:0000313" key="12">
    <source>
        <dbReference type="Proteomes" id="UP000176604"/>
    </source>
</evidence>
<evidence type="ECO:0000256" key="4">
    <source>
        <dbReference type="ARBA" id="ARBA00022741"/>
    </source>
</evidence>
<comment type="catalytic activity">
    <reaction evidence="9">
        <text>tRNA(Pro) + L-proline + ATP = L-prolyl-tRNA(Pro) + AMP + diphosphate</text>
        <dbReference type="Rhea" id="RHEA:14305"/>
        <dbReference type="Rhea" id="RHEA-COMP:9700"/>
        <dbReference type="Rhea" id="RHEA-COMP:9702"/>
        <dbReference type="ChEBI" id="CHEBI:30616"/>
        <dbReference type="ChEBI" id="CHEBI:33019"/>
        <dbReference type="ChEBI" id="CHEBI:60039"/>
        <dbReference type="ChEBI" id="CHEBI:78442"/>
        <dbReference type="ChEBI" id="CHEBI:78532"/>
        <dbReference type="ChEBI" id="CHEBI:456215"/>
        <dbReference type="EC" id="6.1.1.15"/>
    </reaction>
</comment>
<dbReference type="GO" id="GO:0005829">
    <property type="term" value="C:cytosol"/>
    <property type="evidence" value="ECO:0007669"/>
    <property type="project" value="TreeGrafter"/>
</dbReference>
<dbReference type="InterPro" id="IPR033730">
    <property type="entry name" value="ProRS_core_prok"/>
</dbReference>
<dbReference type="GO" id="GO:0004827">
    <property type="term" value="F:proline-tRNA ligase activity"/>
    <property type="evidence" value="ECO:0007669"/>
    <property type="project" value="UniProtKB-EC"/>
</dbReference>
<dbReference type="PANTHER" id="PTHR42753">
    <property type="entry name" value="MITOCHONDRIAL RIBOSOME PROTEIN L39/PROLYL-TRNA LIGASE FAMILY MEMBER"/>
    <property type="match status" value="1"/>
</dbReference>
<dbReference type="InterPro" id="IPR004154">
    <property type="entry name" value="Anticodon-bd"/>
</dbReference>
<evidence type="ECO:0000256" key="2">
    <source>
        <dbReference type="ARBA" id="ARBA00019110"/>
    </source>
</evidence>
<dbReference type="EMBL" id="MGEF01000033">
    <property type="protein sequence ID" value="OGL78349.1"/>
    <property type="molecule type" value="Genomic_DNA"/>
</dbReference>
<dbReference type="InterPro" id="IPR006195">
    <property type="entry name" value="aa-tRNA-synth_II"/>
</dbReference>
<evidence type="ECO:0000256" key="3">
    <source>
        <dbReference type="ARBA" id="ARBA00022598"/>
    </source>
</evidence>
<keyword evidence="6" id="KW-0648">Protein biosynthesis</keyword>
<keyword evidence="3" id="KW-0436">Ligase</keyword>
<accession>A0A1F7UJB5</accession>
<dbReference type="Pfam" id="PF00587">
    <property type="entry name" value="tRNA-synt_2b"/>
    <property type="match status" value="1"/>
</dbReference>
<dbReference type="AlphaFoldDB" id="A0A1F7UJB5"/>
<evidence type="ECO:0000313" key="11">
    <source>
        <dbReference type="EMBL" id="OGL78349.1"/>
    </source>
</evidence>
<evidence type="ECO:0000259" key="10">
    <source>
        <dbReference type="PROSITE" id="PS50862"/>
    </source>
</evidence>
<gene>
    <name evidence="11" type="ORF">A3J43_02425</name>
</gene>
<evidence type="ECO:0000256" key="7">
    <source>
        <dbReference type="ARBA" id="ARBA00023146"/>
    </source>
</evidence>
<dbReference type="PRINTS" id="PR01046">
    <property type="entry name" value="TRNASYNTHPRO"/>
</dbReference>
<reference evidence="11 12" key="1">
    <citation type="journal article" date="2016" name="Nat. Commun.">
        <title>Thousands of microbial genomes shed light on interconnected biogeochemical processes in an aquifer system.</title>
        <authorList>
            <person name="Anantharaman K."/>
            <person name="Brown C.T."/>
            <person name="Hug L.A."/>
            <person name="Sharon I."/>
            <person name="Castelle C.J."/>
            <person name="Probst A.J."/>
            <person name="Thomas B.C."/>
            <person name="Singh A."/>
            <person name="Wilkins M.J."/>
            <person name="Karaoz U."/>
            <person name="Brodie E.L."/>
            <person name="Williams K.H."/>
            <person name="Hubbard S.S."/>
            <person name="Banfield J.F."/>
        </authorList>
    </citation>
    <scope>NUCLEOTIDE SEQUENCE [LARGE SCALE GENOMIC DNA]</scope>
</reference>
<keyword evidence="4" id="KW-0547">Nucleotide-binding</keyword>
<dbReference type="Pfam" id="PF03129">
    <property type="entry name" value="HGTP_anticodon"/>
    <property type="match status" value="1"/>
</dbReference>
<dbReference type="InterPro" id="IPR002314">
    <property type="entry name" value="aa-tRNA-synt_IIb"/>
</dbReference>
<dbReference type="STRING" id="1802397.A3J43_02425"/>
<dbReference type="GO" id="GO:0006433">
    <property type="term" value="P:prolyl-tRNA aminoacylation"/>
    <property type="evidence" value="ECO:0007669"/>
    <property type="project" value="InterPro"/>
</dbReference>
<sequence>MRQSQLFGHTLKHAPKDEVSANAQLLVRAGFADKVGAGIYSYLPLGLRVLQKISRAVREAMNRVDGQELLMPALHPKEYWEATGRWESFDALYRLKAHEDREFALGPTHEEILTPLVTKFISSYRDLPISLYQIQTKFRDEPRAKSGVLRGREFLMKDMYSFHASREDVERYYERVKAEYQSLFSSLGLDAYCTEASGGTFSKYSHEFQVLTSAGEDTISYCAPCHFARNKAIMQEMPLSACPRCQGSLETGLASEVGNIFNLGTKFSETFQLQFTDEQGDKHPVIMGCYGIGISRLMGVLVEVSHDDCGIIWPRSCAPFDIHVLALGGHDTVKAHAHRWYETLQHKGLEVLYDDRDISSGEKLKDADLIGIPLRLVVSEKTGENVEVKRRTSADATVMTKDELIKYVFA</sequence>
<dbReference type="EC" id="6.1.1.15" evidence="1"/>
<dbReference type="InterPro" id="IPR045864">
    <property type="entry name" value="aa-tRNA-synth_II/BPL/LPL"/>
</dbReference>
<dbReference type="GO" id="GO:0005524">
    <property type="term" value="F:ATP binding"/>
    <property type="evidence" value="ECO:0007669"/>
    <property type="project" value="UniProtKB-KW"/>
</dbReference>
<dbReference type="InterPro" id="IPR036621">
    <property type="entry name" value="Anticodon-bd_dom_sf"/>
</dbReference>
<evidence type="ECO:0000256" key="1">
    <source>
        <dbReference type="ARBA" id="ARBA00012831"/>
    </source>
</evidence>
<evidence type="ECO:0000256" key="5">
    <source>
        <dbReference type="ARBA" id="ARBA00022840"/>
    </source>
</evidence>
<dbReference type="CDD" id="cd00861">
    <property type="entry name" value="ProRS_anticodon_short"/>
    <property type="match status" value="1"/>
</dbReference>
<dbReference type="PROSITE" id="PS50862">
    <property type="entry name" value="AA_TRNA_LIGASE_II"/>
    <property type="match status" value="1"/>
</dbReference>
<dbReference type="PANTHER" id="PTHR42753:SF2">
    <property type="entry name" value="PROLINE--TRNA LIGASE"/>
    <property type="match status" value="1"/>
</dbReference>
<dbReference type="InterPro" id="IPR044140">
    <property type="entry name" value="ProRS_anticodon_short"/>
</dbReference>
<dbReference type="Gene3D" id="3.40.50.800">
    <property type="entry name" value="Anticodon-binding domain"/>
    <property type="match status" value="1"/>
</dbReference>
<feature type="domain" description="Aminoacyl-transfer RNA synthetases class-II family profile" evidence="10">
    <location>
        <begin position="33"/>
        <end position="314"/>
    </location>
</feature>
<dbReference type="InterPro" id="IPR050062">
    <property type="entry name" value="Pro-tRNA_synthetase"/>
</dbReference>
<dbReference type="InterPro" id="IPR002316">
    <property type="entry name" value="Pro-tRNA-ligase_IIa"/>
</dbReference>
<dbReference type="SUPFAM" id="SSF55681">
    <property type="entry name" value="Class II aaRS and biotin synthetases"/>
    <property type="match status" value="1"/>
</dbReference>
<dbReference type="Proteomes" id="UP000176604">
    <property type="component" value="Unassembled WGS sequence"/>
</dbReference>
<keyword evidence="7" id="KW-0030">Aminoacyl-tRNA synthetase</keyword>
<dbReference type="SUPFAM" id="SSF52954">
    <property type="entry name" value="Class II aaRS ABD-related"/>
    <property type="match status" value="1"/>
</dbReference>
<keyword evidence="5" id="KW-0067">ATP-binding</keyword>
<name>A0A1F7UJB5_9BACT</name>
<evidence type="ECO:0000256" key="8">
    <source>
        <dbReference type="ARBA" id="ARBA00029731"/>
    </source>
</evidence>
<comment type="caution">
    <text evidence="11">The sequence shown here is derived from an EMBL/GenBank/DDBJ whole genome shotgun (WGS) entry which is preliminary data.</text>
</comment>
<evidence type="ECO:0000256" key="9">
    <source>
        <dbReference type="ARBA" id="ARBA00047671"/>
    </source>
</evidence>
<dbReference type="Gene3D" id="3.30.930.10">
    <property type="entry name" value="Bira Bifunctional Protein, Domain 2"/>
    <property type="match status" value="1"/>
</dbReference>
<proteinExistence type="predicted"/>
<protein>
    <recommendedName>
        <fullName evidence="2">Proline--tRNA ligase</fullName>
        <ecNumber evidence="1">6.1.1.15</ecNumber>
    </recommendedName>
    <alternativeName>
        <fullName evidence="8">Prolyl-tRNA synthetase</fullName>
    </alternativeName>
</protein>
<dbReference type="CDD" id="cd00779">
    <property type="entry name" value="ProRS_core_prok"/>
    <property type="match status" value="1"/>
</dbReference>
<organism evidence="11 12">
    <name type="scientific">Candidatus Uhrbacteria bacterium RIFCSPHIGHO2_12_FULL_54_23</name>
    <dbReference type="NCBI Taxonomy" id="1802397"/>
    <lineage>
        <taxon>Bacteria</taxon>
        <taxon>Candidatus Uhriibacteriota</taxon>
    </lineage>
</organism>
<evidence type="ECO:0000256" key="6">
    <source>
        <dbReference type="ARBA" id="ARBA00022917"/>
    </source>
</evidence>